<feature type="transmembrane region" description="Helical" evidence="2">
    <location>
        <begin position="108"/>
        <end position="126"/>
    </location>
</feature>
<dbReference type="Proteomes" id="UP001432014">
    <property type="component" value="Chromosome"/>
</dbReference>
<feature type="domain" description="VanZ-like" evidence="3">
    <location>
        <begin position="61"/>
        <end position="178"/>
    </location>
</feature>
<organism evidence="4 5">
    <name type="scientific">Kitasatospora herbaricolor</name>
    <dbReference type="NCBI Taxonomy" id="68217"/>
    <lineage>
        <taxon>Bacteria</taxon>
        <taxon>Bacillati</taxon>
        <taxon>Actinomycetota</taxon>
        <taxon>Actinomycetes</taxon>
        <taxon>Kitasatosporales</taxon>
        <taxon>Streptomycetaceae</taxon>
        <taxon>Kitasatospora</taxon>
    </lineage>
</organism>
<feature type="transmembrane region" description="Helical" evidence="2">
    <location>
        <begin position="51"/>
        <end position="72"/>
    </location>
</feature>
<proteinExistence type="predicted"/>
<sequence>MAGAESGRARTDAGRPAPAGRARWRRRRPAVAGPPAEAPGRSWRAALLRALALLTAFVGMVAFAVVLARLTLVSVPGAVGQVHSNVRPGDSLRHYLLHATTVDAARQVGGNILLGLPFGVLLPVLVPKARGLFGVLVRTAGVMLLVELVQGALITGRAFDIDDVILNTTGALLGYLLLGRRAGRAVHRRPVPAPAPAAGPSEGTATDPA</sequence>
<dbReference type="EMBL" id="CP108482">
    <property type="protein sequence ID" value="WUS61385.1"/>
    <property type="molecule type" value="Genomic_DNA"/>
</dbReference>
<feature type="transmembrane region" description="Helical" evidence="2">
    <location>
        <begin position="133"/>
        <end position="155"/>
    </location>
</feature>
<dbReference type="PANTHER" id="PTHR36834">
    <property type="entry name" value="MEMBRANE PROTEIN-RELATED"/>
    <property type="match status" value="1"/>
</dbReference>
<evidence type="ECO:0000256" key="1">
    <source>
        <dbReference type="SAM" id="MobiDB-lite"/>
    </source>
</evidence>
<evidence type="ECO:0000313" key="5">
    <source>
        <dbReference type="Proteomes" id="UP001432014"/>
    </source>
</evidence>
<dbReference type="InterPro" id="IPR006976">
    <property type="entry name" value="VanZ-like"/>
</dbReference>
<accession>A0ABZ1WK93</accession>
<dbReference type="Pfam" id="PF04892">
    <property type="entry name" value="VanZ"/>
    <property type="match status" value="1"/>
</dbReference>
<keyword evidence="2" id="KW-0812">Transmembrane</keyword>
<reference evidence="4 5" key="1">
    <citation type="submission" date="2022-10" db="EMBL/GenBank/DDBJ databases">
        <title>The complete genomes of actinobacterial strains from the NBC collection.</title>
        <authorList>
            <person name="Joergensen T.S."/>
            <person name="Alvarez Arevalo M."/>
            <person name="Sterndorff E.B."/>
            <person name="Faurdal D."/>
            <person name="Vuksanovic O."/>
            <person name="Mourched A.-S."/>
            <person name="Charusanti P."/>
            <person name="Shaw S."/>
            <person name="Blin K."/>
            <person name="Weber T."/>
        </authorList>
    </citation>
    <scope>NUCLEOTIDE SEQUENCE [LARGE SCALE GENOMIC DNA]</scope>
    <source>
        <strain evidence="4 5">NBC_01247</strain>
    </source>
</reference>
<feature type="region of interest" description="Disordered" evidence="1">
    <location>
        <begin position="1"/>
        <end position="39"/>
    </location>
</feature>
<evidence type="ECO:0000256" key="2">
    <source>
        <dbReference type="SAM" id="Phobius"/>
    </source>
</evidence>
<feature type="compositionally biased region" description="Low complexity" evidence="1">
    <location>
        <begin position="30"/>
        <end position="39"/>
    </location>
</feature>
<evidence type="ECO:0000313" key="4">
    <source>
        <dbReference type="EMBL" id="WUS61385.1"/>
    </source>
</evidence>
<keyword evidence="2" id="KW-0472">Membrane</keyword>
<name>A0ABZ1WK93_9ACTN</name>
<evidence type="ECO:0000259" key="3">
    <source>
        <dbReference type="Pfam" id="PF04892"/>
    </source>
</evidence>
<dbReference type="PANTHER" id="PTHR36834:SF1">
    <property type="entry name" value="INTEGRAL MEMBRANE PROTEIN"/>
    <property type="match status" value="1"/>
</dbReference>
<keyword evidence="5" id="KW-1185">Reference proteome</keyword>
<gene>
    <name evidence="4" type="ORF">OG469_05890</name>
</gene>
<keyword evidence="2" id="KW-1133">Transmembrane helix</keyword>
<feature type="transmembrane region" description="Helical" evidence="2">
    <location>
        <begin position="161"/>
        <end position="179"/>
    </location>
</feature>
<feature type="region of interest" description="Disordered" evidence="1">
    <location>
        <begin position="190"/>
        <end position="209"/>
    </location>
</feature>
<dbReference type="InterPro" id="IPR053150">
    <property type="entry name" value="Teicoplanin_resist-assoc"/>
</dbReference>
<protein>
    <submittedName>
        <fullName evidence="4">VanZ family protein</fullName>
    </submittedName>
</protein>